<dbReference type="Pfam" id="PF14523">
    <property type="entry name" value="Syntaxin_2"/>
    <property type="match status" value="1"/>
</dbReference>
<evidence type="ECO:0000256" key="2">
    <source>
        <dbReference type="SAM" id="Phobius"/>
    </source>
</evidence>
<feature type="coiled-coil region" evidence="1">
    <location>
        <begin position="133"/>
        <end position="160"/>
    </location>
</feature>
<keyword evidence="5" id="KW-1185">Reference proteome</keyword>
<proteinExistence type="predicted"/>
<reference evidence="4" key="1">
    <citation type="submission" date="2021-02" db="EMBL/GenBank/DDBJ databases">
        <authorList>
            <person name="Nowell W R."/>
        </authorList>
    </citation>
    <scope>NUCLEOTIDE SEQUENCE</scope>
    <source>
        <strain evidence="4">Ploen Becks lab</strain>
    </source>
</reference>
<dbReference type="AlphaFoldDB" id="A0A813RQ42"/>
<evidence type="ECO:0000313" key="4">
    <source>
        <dbReference type="EMBL" id="CAF0783522.1"/>
    </source>
</evidence>
<feature type="transmembrane region" description="Helical" evidence="2">
    <location>
        <begin position="224"/>
        <end position="245"/>
    </location>
</feature>
<dbReference type="GO" id="GO:0016192">
    <property type="term" value="P:vesicle-mediated transport"/>
    <property type="evidence" value="ECO:0007669"/>
    <property type="project" value="InterPro"/>
</dbReference>
<organism evidence="4 5">
    <name type="scientific">Brachionus calyciflorus</name>
    <dbReference type="NCBI Taxonomy" id="104777"/>
    <lineage>
        <taxon>Eukaryota</taxon>
        <taxon>Metazoa</taxon>
        <taxon>Spiralia</taxon>
        <taxon>Gnathifera</taxon>
        <taxon>Rotifera</taxon>
        <taxon>Eurotatoria</taxon>
        <taxon>Monogononta</taxon>
        <taxon>Pseudotrocha</taxon>
        <taxon>Ploima</taxon>
        <taxon>Brachionidae</taxon>
        <taxon>Brachionus</taxon>
    </lineage>
</organism>
<dbReference type="OrthoDB" id="10494830at2759"/>
<dbReference type="SUPFAM" id="SSF47661">
    <property type="entry name" value="t-snare proteins"/>
    <property type="match status" value="1"/>
</dbReference>
<evidence type="ECO:0000259" key="3">
    <source>
        <dbReference type="Pfam" id="PF14523"/>
    </source>
</evidence>
<evidence type="ECO:0000313" key="5">
    <source>
        <dbReference type="Proteomes" id="UP000663879"/>
    </source>
</evidence>
<dbReference type="EMBL" id="CAJNOC010000618">
    <property type="protein sequence ID" value="CAF0783522.1"/>
    <property type="molecule type" value="Genomic_DNA"/>
</dbReference>
<gene>
    <name evidence="4" type="ORF">OXX778_LOCUS5588</name>
</gene>
<accession>A0A813RQ42</accession>
<keyword evidence="2" id="KW-0812">Transmembrane</keyword>
<dbReference type="InterPro" id="IPR006011">
    <property type="entry name" value="Syntaxin_N"/>
</dbReference>
<dbReference type="Gene3D" id="1.20.58.70">
    <property type="match status" value="1"/>
</dbReference>
<keyword evidence="2" id="KW-1133">Transmembrane helix</keyword>
<evidence type="ECO:0000256" key="1">
    <source>
        <dbReference type="SAM" id="Coils"/>
    </source>
</evidence>
<feature type="domain" description="Syntaxin N-terminal" evidence="3">
    <location>
        <begin position="11"/>
        <end position="134"/>
    </location>
</feature>
<name>A0A813RQ42_9BILA</name>
<dbReference type="Proteomes" id="UP000663879">
    <property type="component" value="Unassembled WGS sequence"/>
</dbReference>
<keyword evidence="2" id="KW-0472">Membrane</keyword>
<sequence>MQTNSELDFTIQNLNSNIQILETHLTQIEYLGNQIGKENDSLQLRDELLDWQQRAKQIVSKAQLNFETLKKLPNTSEIKAQKDRIADELIENVRKFQSLVKQTLRKERENYLEQPTSSSLVSNFLFQNNSTTKEENLNNLNILEVNLEEIKQVRDQESQLYQMEADVNYLNIAIRDIAILVQDQHEVLEKIEVKIEQNVPQVVPKPFIYNPIVDPVVQELKEKVAFVVALVILFTIFSLILLALFI</sequence>
<protein>
    <recommendedName>
        <fullName evidence="3">Syntaxin N-terminal domain-containing protein</fullName>
    </recommendedName>
</protein>
<comment type="caution">
    <text evidence="4">The sequence shown here is derived from an EMBL/GenBank/DDBJ whole genome shotgun (WGS) entry which is preliminary data.</text>
</comment>
<dbReference type="InterPro" id="IPR010989">
    <property type="entry name" value="SNARE"/>
</dbReference>
<keyword evidence="1" id="KW-0175">Coiled coil</keyword>
<dbReference type="GO" id="GO:0016020">
    <property type="term" value="C:membrane"/>
    <property type="evidence" value="ECO:0007669"/>
    <property type="project" value="InterPro"/>
</dbReference>